<feature type="transmembrane region" description="Helical" evidence="1">
    <location>
        <begin position="255"/>
        <end position="281"/>
    </location>
</feature>
<evidence type="ECO:0000313" key="3">
    <source>
        <dbReference type="Proteomes" id="UP000780721"/>
    </source>
</evidence>
<feature type="transmembrane region" description="Helical" evidence="1">
    <location>
        <begin position="537"/>
        <end position="554"/>
    </location>
</feature>
<accession>A0A930DY39</accession>
<keyword evidence="1" id="KW-0812">Transmembrane</keyword>
<keyword evidence="1" id="KW-1133">Transmembrane helix</keyword>
<dbReference type="Proteomes" id="UP000780721">
    <property type="component" value="Unassembled WGS sequence"/>
</dbReference>
<keyword evidence="1" id="KW-0472">Membrane</keyword>
<protein>
    <submittedName>
        <fullName evidence="2">Uncharacterized protein</fullName>
    </submittedName>
</protein>
<feature type="transmembrane region" description="Helical" evidence="1">
    <location>
        <begin position="361"/>
        <end position="380"/>
    </location>
</feature>
<organism evidence="2 3">
    <name type="scientific">Oribacterium sinus</name>
    <dbReference type="NCBI Taxonomy" id="237576"/>
    <lineage>
        <taxon>Bacteria</taxon>
        <taxon>Bacillati</taxon>
        <taxon>Bacillota</taxon>
        <taxon>Clostridia</taxon>
        <taxon>Lachnospirales</taxon>
        <taxon>Lachnospiraceae</taxon>
        <taxon>Oribacterium</taxon>
    </lineage>
</organism>
<evidence type="ECO:0000256" key="1">
    <source>
        <dbReference type="SAM" id="Phobius"/>
    </source>
</evidence>
<feature type="transmembrane region" description="Helical" evidence="1">
    <location>
        <begin position="320"/>
        <end position="341"/>
    </location>
</feature>
<name>A0A930DY39_9FIRM</name>
<feature type="transmembrane region" description="Helical" evidence="1">
    <location>
        <begin position="412"/>
        <end position="432"/>
    </location>
</feature>
<reference evidence="2" key="1">
    <citation type="submission" date="2020-04" db="EMBL/GenBank/DDBJ databases">
        <title>Deep metagenomics examines the oral microbiome during advanced dental caries in children, revealing novel taxa and co-occurrences with host molecules.</title>
        <authorList>
            <person name="Baker J.L."/>
            <person name="Morton J.T."/>
            <person name="Dinis M."/>
            <person name="Alvarez R."/>
            <person name="Tran N.C."/>
            <person name="Knight R."/>
            <person name="Edlund A."/>
        </authorList>
    </citation>
    <scope>NUCLEOTIDE SEQUENCE</scope>
    <source>
        <strain evidence="2">JCVI_48_bin.5</strain>
    </source>
</reference>
<evidence type="ECO:0000313" key="2">
    <source>
        <dbReference type="EMBL" id="MBF1304307.1"/>
    </source>
</evidence>
<proteinExistence type="predicted"/>
<feature type="transmembrane region" description="Helical" evidence="1">
    <location>
        <begin position="499"/>
        <end position="517"/>
    </location>
</feature>
<sequence>MRSVCQGDIFRYINEELRVTQKAMCSIFNKVREGNMTETRISEIKQGKRKGYRGLKTAASLCFTECFKQQDAAYTLRNLRQFLKREELSFPGSENEDEDLESYALRFLEYGLDNCLCPQELEQEAHPSSVSSKAIEEMPLSVERDSSISLSDFAIQEYCEYPKAVFPEISLSPKANTASVSKSHYWEEREDLSSTEPRGADFTKDNPLGKKILDNRNCFFFTLGVIFLVFFLLHLKHQSTLDLFLYCLSLPTPVFFILNLFIATSPLYFGLVDTALAVIFYSKRNPNQEIKLKDIPYIAKYGDVHRVIPGMGRYDLSPRLICYSLGCNVLGAFSSMAFYIFLRSIPDFSNYVGNGDFVPMANISLAFNMFVTFVHSFFLFTREPMKHFNASEENPDTKKMDRLHVIANSFHMIFNMTFSSIGILLALVYGYMHVGEETLQLSPAFAIALVWVHAYLWFSSCSPFAVEFNAECAGSFIIIFPIVFVLSTLYAIMGFRPGVGTLMVHVVNFAVLLLWLLSFLKDRVRSVFPLMRMHRAYFLLYALLIFLFFLLAAHI</sequence>
<feature type="transmembrane region" description="Helical" evidence="1">
    <location>
        <begin position="444"/>
        <end position="466"/>
    </location>
</feature>
<dbReference type="AlphaFoldDB" id="A0A930DY39"/>
<comment type="caution">
    <text evidence="2">The sequence shown here is derived from an EMBL/GenBank/DDBJ whole genome shotgun (WGS) entry which is preliminary data.</text>
</comment>
<gene>
    <name evidence="2" type="ORF">HXM91_00260</name>
</gene>
<feature type="transmembrane region" description="Helical" evidence="1">
    <location>
        <begin position="473"/>
        <end position="493"/>
    </location>
</feature>
<feature type="transmembrane region" description="Helical" evidence="1">
    <location>
        <begin position="218"/>
        <end position="235"/>
    </location>
</feature>
<dbReference type="EMBL" id="JABZRB010000003">
    <property type="protein sequence ID" value="MBF1304307.1"/>
    <property type="molecule type" value="Genomic_DNA"/>
</dbReference>